<reference evidence="2 3" key="1">
    <citation type="submission" date="2022-01" db="EMBL/GenBank/DDBJ databases">
        <authorList>
            <person name="Xiong W."/>
            <person name="Schranz E."/>
        </authorList>
    </citation>
    <scope>NUCLEOTIDE SEQUENCE [LARGE SCALE GENOMIC DNA]</scope>
</reference>
<organism evidence="2 3">
    <name type="scientific">Lactuca virosa</name>
    <dbReference type="NCBI Taxonomy" id="75947"/>
    <lineage>
        <taxon>Eukaryota</taxon>
        <taxon>Viridiplantae</taxon>
        <taxon>Streptophyta</taxon>
        <taxon>Embryophyta</taxon>
        <taxon>Tracheophyta</taxon>
        <taxon>Spermatophyta</taxon>
        <taxon>Magnoliopsida</taxon>
        <taxon>eudicotyledons</taxon>
        <taxon>Gunneridae</taxon>
        <taxon>Pentapetalae</taxon>
        <taxon>asterids</taxon>
        <taxon>campanulids</taxon>
        <taxon>Asterales</taxon>
        <taxon>Asteraceae</taxon>
        <taxon>Cichorioideae</taxon>
        <taxon>Cichorieae</taxon>
        <taxon>Lactucinae</taxon>
        <taxon>Lactuca</taxon>
    </lineage>
</organism>
<dbReference type="EMBL" id="CAKMRJ010005523">
    <property type="protein sequence ID" value="CAH1446779.1"/>
    <property type="molecule type" value="Genomic_DNA"/>
</dbReference>
<keyword evidence="3" id="KW-1185">Reference proteome</keyword>
<evidence type="ECO:0000256" key="1">
    <source>
        <dbReference type="SAM" id="MobiDB-lite"/>
    </source>
</evidence>
<protein>
    <submittedName>
        <fullName evidence="2">Uncharacterized protein</fullName>
    </submittedName>
</protein>
<sequence>MKQSRKSAKVAYQGLKELVKFGKFAEIEDTPVVGSINVGVADEHVAPKPKFQFAIEEIELSDDEEDQEDQENELTEKEFEDFVQQSISNPKKDAAVTPPVVTARESDTTVQSSISTPEQMDALIAEFQQTARKTPQTVHVATEPPSESDPEDSVYALLPRKRKRRDPRRGVFITDVVQKKSTPIEPGSRAQDIQSTFTETSSVIQEIPSPFSEPIPMDQDFKSPIIEEEVIPS</sequence>
<evidence type="ECO:0000313" key="2">
    <source>
        <dbReference type="EMBL" id="CAH1446779.1"/>
    </source>
</evidence>
<name>A0AAU9P9E5_9ASTR</name>
<evidence type="ECO:0000313" key="3">
    <source>
        <dbReference type="Proteomes" id="UP001157418"/>
    </source>
</evidence>
<proteinExistence type="predicted"/>
<comment type="caution">
    <text evidence="2">The sequence shown here is derived from an EMBL/GenBank/DDBJ whole genome shotgun (WGS) entry which is preliminary data.</text>
</comment>
<accession>A0AAU9P9E5</accession>
<feature type="region of interest" description="Disordered" evidence="1">
    <location>
        <begin position="132"/>
        <end position="152"/>
    </location>
</feature>
<feature type="compositionally biased region" description="Polar residues" evidence="1">
    <location>
        <begin position="108"/>
        <end position="117"/>
    </location>
</feature>
<feature type="region of interest" description="Disordered" evidence="1">
    <location>
        <begin position="86"/>
        <end position="117"/>
    </location>
</feature>
<feature type="region of interest" description="Disordered" evidence="1">
    <location>
        <begin position="177"/>
        <end position="199"/>
    </location>
</feature>
<dbReference type="AlphaFoldDB" id="A0AAU9P9E5"/>
<gene>
    <name evidence="2" type="ORF">LVIROSA_LOCUS32446</name>
</gene>
<dbReference type="Proteomes" id="UP001157418">
    <property type="component" value="Unassembled WGS sequence"/>
</dbReference>